<evidence type="ECO:0008006" key="9">
    <source>
        <dbReference type="Google" id="ProtNLM"/>
    </source>
</evidence>
<gene>
    <name evidence="8" type="ORF">S06H3_41520</name>
</gene>
<proteinExistence type="predicted"/>
<evidence type="ECO:0000256" key="3">
    <source>
        <dbReference type="ARBA" id="ARBA00022679"/>
    </source>
</evidence>
<keyword evidence="2" id="KW-1003">Cell membrane</keyword>
<feature type="transmembrane region" description="Helical" evidence="7">
    <location>
        <begin position="92"/>
        <end position="113"/>
    </location>
</feature>
<dbReference type="EMBL" id="BARV01025598">
    <property type="protein sequence ID" value="GAI45584.1"/>
    <property type="molecule type" value="Genomic_DNA"/>
</dbReference>
<comment type="caution">
    <text evidence="8">The sequence shown here is derived from an EMBL/GenBank/DDBJ whole genome shotgun (WGS) entry which is preliminary data.</text>
</comment>
<reference evidence="8" key="1">
    <citation type="journal article" date="2014" name="Front. Microbiol.">
        <title>High frequency of phylogenetically diverse reductive dehalogenase-homologous genes in deep subseafloor sedimentary metagenomes.</title>
        <authorList>
            <person name="Kawai M."/>
            <person name="Futagami T."/>
            <person name="Toyoda A."/>
            <person name="Takaki Y."/>
            <person name="Nishi S."/>
            <person name="Hori S."/>
            <person name="Arai W."/>
            <person name="Tsubouchi T."/>
            <person name="Morono Y."/>
            <person name="Uchiyama I."/>
            <person name="Ito T."/>
            <person name="Fujiyama A."/>
            <person name="Inagaki F."/>
            <person name="Takami H."/>
        </authorList>
    </citation>
    <scope>NUCLEOTIDE SEQUENCE</scope>
    <source>
        <strain evidence="8">Expedition CK06-06</strain>
    </source>
</reference>
<dbReference type="Pfam" id="PF09594">
    <property type="entry name" value="GT87"/>
    <property type="match status" value="1"/>
</dbReference>
<evidence type="ECO:0000256" key="2">
    <source>
        <dbReference type="ARBA" id="ARBA00022475"/>
    </source>
</evidence>
<dbReference type="InterPro" id="IPR018584">
    <property type="entry name" value="GT87"/>
</dbReference>
<evidence type="ECO:0000256" key="1">
    <source>
        <dbReference type="ARBA" id="ARBA00004651"/>
    </source>
</evidence>
<name>X1QQP3_9ZZZZ</name>
<evidence type="ECO:0000256" key="6">
    <source>
        <dbReference type="ARBA" id="ARBA00023136"/>
    </source>
</evidence>
<protein>
    <recommendedName>
        <fullName evidence="9">DUF2029 domain-containing protein</fullName>
    </recommendedName>
</protein>
<feature type="non-terminal residue" evidence="8">
    <location>
        <position position="143"/>
    </location>
</feature>
<sequence length="143" mass="16480">MSPTDTNRSFKSFFANILYNRNFATVLWFGLAFIGVVLEYAKSTGNNYLIFKGVFEHTIHQQNLYLAYPAEYQDYNHYGPVFSLVIAPFALLPNWLGVVLWVMLNTAILYAAIRMLPIAEKWKNAILIFSAHEMMIAAEWMQS</sequence>
<keyword evidence="5 7" id="KW-1133">Transmembrane helix</keyword>
<dbReference type="AlphaFoldDB" id="X1QQP3"/>
<dbReference type="GO" id="GO:0005886">
    <property type="term" value="C:plasma membrane"/>
    <property type="evidence" value="ECO:0007669"/>
    <property type="project" value="UniProtKB-SubCell"/>
</dbReference>
<comment type="subcellular location">
    <subcellularLocation>
        <location evidence="1">Cell membrane</location>
        <topology evidence="1">Multi-pass membrane protein</topology>
    </subcellularLocation>
</comment>
<feature type="transmembrane region" description="Helical" evidence="7">
    <location>
        <begin position="21"/>
        <end position="41"/>
    </location>
</feature>
<keyword evidence="4 7" id="KW-0812">Transmembrane</keyword>
<dbReference type="GO" id="GO:0016758">
    <property type="term" value="F:hexosyltransferase activity"/>
    <property type="evidence" value="ECO:0007669"/>
    <property type="project" value="InterPro"/>
</dbReference>
<evidence type="ECO:0000313" key="8">
    <source>
        <dbReference type="EMBL" id="GAI45584.1"/>
    </source>
</evidence>
<accession>X1QQP3</accession>
<keyword evidence="6 7" id="KW-0472">Membrane</keyword>
<evidence type="ECO:0000256" key="4">
    <source>
        <dbReference type="ARBA" id="ARBA00022692"/>
    </source>
</evidence>
<keyword evidence="3" id="KW-0808">Transferase</keyword>
<organism evidence="8">
    <name type="scientific">marine sediment metagenome</name>
    <dbReference type="NCBI Taxonomy" id="412755"/>
    <lineage>
        <taxon>unclassified sequences</taxon>
        <taxon>metagenomes</taxon>
        <taxon>ecological metagenomes</taxon>
    </lineage>
</organism>
<evidence type="ECO:0000256" key="5">
    <source>
        <dbReference type="ARBA" id="ARBA00022989"/>
    </source>
</evidence>
<evidence type="ECO:0000256" key="7">
    <source>
        <dbReference type="SAM" id="Phobius"/>
    </source>
</evidence>